<name>A0A6P4HWM3_DROKI</name>
<accession>A0A6P4HWM3</accession>
<dbReference type="SUPFAM" id="SSF56436">
    <property type="entry name" value="C-type lectin-like"/>
    <property type="match status" value="1"/>
</dbReference>
<dbReference type="Proteomes" id="UP001652661">
    <property type="component" value="Chromosome 2L"/>
</dbReference>
<dbReference type="PROSITE" id="PS50041">
    <property type="entry name" value="C_TYPE_LECTIN_2"/>
    <property type="match status" value="1"/>
</dbReference>
<dbReference type="PANTHER" id="PTHR22803">
    <property type="entry name" value="MANNOSE, PHOSPHOLIPASE, LECTIN RECEPTOR RELATED"/>
    <property type="match status" value="1"/>
</dbReference>
<feature type="coiled-coil region" evidence="1">
    <location>
        <begin position="93"/>
        <end position="124"/>
    </location>
</feature>
<keyword evidence="1" id="KW-0175">Coiled coil</keyword>
<dbReference type="AlphaFoldDB" id="A0A6P4HWM3"/>
<keyword evidence="5" id="KW-1185">Reference proteome</keyword>
<evidence type="ECO:0000313" key="6">
    <source>
        <dbReference type="RefSeq" id="XP_017020662.1"/>
    </source>
</evidence>
<evidence type="ECO:0000256" key="1">
    <source>
        <dbReference type="SAM" id="Coils"/>
    </source>
</evidence>
<dbReference type="CDD" id="cd00037">
    <property type="entry name" value="CLECT"/>
    <property type="match status" value="1"/>
</dbReference>
<dbReference type="Gene3D" id="3.10.100.10">
    <property type="entry name" value="Mannose-Binding Protein A, subunit A"/>
    <property type="match status" value="1"/>
</dbReference>
<feature type="signal peptide" evidence="3">
    <location>
        <begin position="1"/>
        <end position="19"/>
    </location>
</feature>
<reference evidence="6" key="2">
    <citation type="submission" date="2025-08" db="UniProtKB">
        <authorList>
            <consortium name="RefSeq"/>
        </authorList>
    </citation>
    <scope>IDENTIFICATION</scope>
    <source>
        <strain evidence="6">14028-0561.14</strain>
        <tissue evidence="6">Whole fly</tissue>
    </source>
</reference>
<feature type="compositionally biased region" description="Acidic residues" evidence="2">
    <location>
        <begin position="154"/>
        <end position="165"/>
    </location>
</feature>
<dbReference type="Pfam" id="PF00059">
    <property type="entry name" value="Lectin_C"/>
    <property type="match status" value="1"/>
</dbReference>
<dbReference type="InterPro" id="IPR016186">
    <property type="entry name" value="C-type_lectin-like/link_sf"/>
</dbReference>
<dbReference type="RefSeq" id="XP_017020662.1">
    <property type="nucleotide sequence ID" value="XM_017165173.3"/>
</dbReference>
<reference evidence="5" key="1">
    <citation type="submission" date="2025-05" db="UniProtKB">
        <authorList>
            <consortium name="RefSeq"/>
        </authorList>
    </citation>
    <scope>NUCLEOTIDE SEQUENCE [LARGE SCALE GENOMIC DNA]</scope>
    <source>
        <strain evidence="5">14028-0561.14</strain>
    </source>
</reference>
<protein>
    <submittedName>
        <fullName evidence="6">Accessory gland protein Acp29AB-like</fullName>
    </submittedName>
</protein>
<dbReference type="InterPro" id="IPR016187">
    <property type="entry name" value="CTDL_fold"/>
</dbReference>
<proteinExistence type="predicted"/>
<feature type="region of interest" description="Disordered" evidence="2">
    <location>
        <begin position="147"/>
        <end position="173"/>
    </location>
</feature>
<evidence type="ECO:0000259" key="4">
    <source>
        <dbReference type="PROSITE" id="PS50041"/>
    </source>
</evidence>
<evidence type="ECO:0000256" key="3">
    <source>
        <dbReference type="SAM" id="SignalP"/>
    </source>
</evidence>
<feature type="domain" description="C-type lectin" evidence="4">
    <location>
        <begin position="176"/>
        <end position="294"/>
    </location>
</feature>
<dbReference type="GeneID" id="108073502"/>
<dbReference type="InterPro" id="IPR001304">
    <property type="entry name" value="C-type_lectin-like"/>
</dbReference>
<organism evidence="5 6">
    <name type="scientific">Drosophila kikkawai</name>
    <name type="common">Fruit fly</name>
    <dbReference type="NCBI Taxonomy" id="30033"/>
    <lineage>
        <taxon>Eukaryota</taxon>
        <taxon>Metazoa</taxon>
        <taxon>Ecdysozoa</taxon>
        <taxon>Arthropoda</taxon>
        <taxon>Hexapoda</taxon>
        <taxon>Insecta</taxon>
        <taxon>Pterygota</taxon>
        <taxon>Neoptera</taxon>
        <taxon>Endopterygota</taxon>
        <taxon>Diptera</taxon>
        <taxon>Brachycera</taxon>
        <taxon>Muscomorpha</taxon>
        <taxon>Ephydroidea</taxon>
        <taxon>Drosophilidae</taxon>
        <taxon>Drosophila</taxon>
        <taxon>Sophophora</taxon>
    </lineage>
</organism>
<dbReference type="OrthoDB" id="6430060at2759"/>
<keyword evidence="3" id="KW-0732">Signal</keyword>
<evidence type="ECO:0000313" key="5">
    <source>
        <dbReference type="Proteomes" id="UP001652661"/>
    </source>
</evidence>
<dbReference type="InterPro" id="IPR050111">
    <property type="entry name" value="C-type_lectin/snaclec_domain"/>
</dbReference>
<dbReference type="SMART" id="SM00034">
    <property type="entry name" value="CLECT"/>
    <property type="match status" value="1"/>
</dbReference>
<gene>
    <name evidence="6" type="primary">LOC108073502</name>
</gene>
<sequence>MKYFLVLFLFGILCQNILARGLDNAVLGDFERRLVRLETRQFSESENLEHRMLKLETHLGTQQGEETLERSPLEKNFYAISNVEKPVEGISFLQRLEKLEKNWEKELEKHLAEFSSKYENLAERFSAIEKHVEEQKIAALYPIVERISTPPNDPESDQSESDQPESENSGVNTYLKNGKKYYYVINDEKQTWSDAVTKCRNMNAHLLSLQDEEEWSALKEALNSENSYWTDVNDIMEEDKFISRTSGKIAPFLMWDDDEPNSLPGAEDCVELRANRDYKMNDVNCGELKHYICQPNDED</sequence>
<evidence type="ECO:0000256" key="2">
    <source>
        <dbReference type="SAM" id="MobiDB-lite"/>
    </source>
</evidence>
<feature type="chain" id="PRO_5027566207" evidence="3">
    <location>
        <begin position="20"/>
        <end position="299"/>
    </location>
</feature>